<evidence type="ECO:0000313" key="2">
    <source>
        <dbReference type="Proteomes" id="UP000245910"/>
    </source>
</evidence>
<name>A0A2L2TJF9_9HYPO</name>
<evidence type="ECO:0000313" key="1">
    <source>
        <dbReference type="EMBL" id="CEI64567.1"/>
    </source>
</evidence>
<reference evidence="2" key="1">
    <citation type="submission" date="2014-10" db="EMBL/GenBank/DDBJ databases">
        <authorList>
            <person name="King R."/>
        </authorList>
    </citation>
    <scope>NUCLEOTIDE SEQUENCE [LARGE SCALE GENOMIC DNA]</scope>
    <source>
        <strain evidence="2">A3/5</strain>
    </source>
</reference>
<protein>
    <submittedName>
        <fullName evidence="1">Uncharacterized protein</fullName>
    </submittedName>
</protein>
<dbReference type="AlphaFoldDB" id="A0A2L2TJF9"/>
<keyword evidence="2" id="KW-1185">Reference proteome</keyword>
<proteinExistence type="predicted"/>
<dbReference type="STRING" id="56646.A0A2L2TJF9"/>
<dbReference type="Proteomes" id="UP000245910">
    <property type="component" value="Chromosome I"/>
</dbReference>
<sequence length="760" mass="86447">MPGRRRKPALTPMEVVIHKYDSEEASKRLEKHGYHHLVTSKSIREVLEEFNLKFKENEKRAASRDEFLTIHEGKPTHFQGTYVQSRELLVDTTGINLTNTHSNLAITQNSSLFGIVDSEQTYGLVFGKMFASNGIKLLESFSKASPLAWAKLSKGMAVWDFTTATYHETPTGSSVFLCVNPEGTQEEFGRGRGRLSQLRIEEHQSRTNIRNLVLFIQEECGLTSPYGYNTERDENEDEQVLHILEHYGYPENIVKLAQSIPDQEDLMNAFRSFVDPAPEQEFNMSKQVALTQTMHLSLSLVFAIAKRSQVIEVLHFHKAPLLDRRLLAIILRACPNVTMVGIYECPLLHLGDVTFLLDLIHEVNLERDEKNLPHIDSLDFYPRYHSGMPYKNEGEYETYGYTWKGGNNDVFQRGVLAIIMLAVLKSRKMNIGLLMDEDAALMTFLSSIPMVPGKVFAFLDGLYRLLDLKAAKSKDVNAIKQATYDLLKAVRSGLEPLKRDYPKYYLREMGTKLSFCSSCGYEFLPEFFGYTTPLNSRPEMLTCAGCILREKLDEENDHQKVWGKEIMSGFYPDWEPMAFNADAPILADGRDLVRFKTAKVERKPKPSMILLPDGDFHQPSYETELVRDRKRHCDSVQGLPSLITLLKADGLRQKARDAALIADSERSLVLYMRTLPHLRTPMAPTLVRMINAIGTPNHYDENQGAQLVRNRGGIKPTHTFSAAVEMYRSLDEPHKDAFGPYEHPGSDVLTPHVKVKEGFW</sequence>
<dbReference type="EMBL" id="LN649229">
    <property type="protein sequence ID" value="CEI64567.1"/>
    <property type="molecule type" value="Genomic_DNA"/>
</dbReference>
<organism evidence="1 2">
    <name type="scientific">Fusarium venenatum</name>
    <dbReference type="NCBI Taxonomy" id="56646"/>
    <lineage>
        <taxon>Eukaryota</taxon>
        <taxon>Fungi</taxon>
        <taxon>Dikarya</taxon>
        <taxon>Ascomycota</taxon>
        <taxon>Pezizomycotina</taxon>
        <taxon>Sordariomycetes</taxon>
        <taxon>Hypocreomycetidae</taxon>
        <taxon>Hypocreales</taxon>
        <taxon>Nectriaceae</taxon>
        <taxon>Fusarium</taxon>
    </lineage>
</organism>
<accession>A0A2L2TJF9</accession>